<feature type="region of interest" description="Disordered" evidence="8">
    <location>
        <begin position="1229"/>
        <end position="1336"/>
    </location>
</feature>
<feature type="region of interest" description="Disordered" evidence="8">
    <location>
        <begin position="558"/>
        <end position="577"/>
    </location>
</feature>
<organism evidence="10 11">
    <name type="scientific">Tilletiaria anomala (strain ATCC 24038 / CBS 436.72 / UBC 951)</name>
    <dbReference type="NCBI Taxonomy" id="1037660"/>
    <lineage>
        <taxon>Eukaryota</taxon>
        <taxon>Fungi</taxon>
        <taxon>Dikarya</taxon>
        <taxon>Basidiomycota</taxon>
        <taxon>Ustilaginomycotina</taxon>
        <taxon>Exobasidiomycetes</taxon>
        <taxon>Georgefischeriales</taxon>
        <taxon>Tilletiariaceae</taxon>
        <taxon>Tilletiaria</taxon>
    </lineage>
</organism>
<dbReference type="PANTHER" id="PTHR14898">
    <property type="entry name" value="ENHANCER OF POLYCOMB"/>
    <property type="match status" value="1"/>
</dbReference>
<evidence type="ECO:0000256" key="3">
    <source>
        <dbReference type="ARBA" id="ARBA00023015"/>
    </source>
</evidence>
<evidence type="ECO:0000259" key="9">
    <source>
        <dbReference type="Pfam" id="PF10513"/>
    </source>
</evidence>
<dbReference type="InterPro" id="IPR019542">
    <property type="entry name" value="Enhancer_polycomb-like_N"/>
</dbReference>
<proteinExistence type="inferred from homology"/>
<dbReference type="OMA" id="FEMIMTV"/>
<keyword evidence="5 7" id="KW-0539">Nucleus</keyword>
<dbReference type="OrthoDB" id="435275at2759"/>
<comment type="function">
    <text evidence="6">Component of the NuA4 histone acetyltransferase complex which is involved in transcriptional activation of selected genes principally by acetylation of nucleosomal histone H4 and H2A. The NuA4 complex is also involved in DNA repair. Involved in gene silencing by neighboring heterochromatin, blockage of the silencing spreading along the chromosome, and required for cell cycle progression through G2/M.</text>
</comment>
<feature type="compositionally biased region" description="Polar residues" evidence="8">
    <location>
        <begin position="1297"/>
        <end position="1310"/>
    </location>
</feature>
<comment type="caution">
    <text evidence="10">The sequence shown here is derived from an EMBL/GenBank/DDBJ whole genome shotgun (WGS) entry which is preliminary data.</text>
</comment>
<keyword evidence="4 7" id="KW-0804">Transcription</keyword>
<dbReference type="EMBL" id="JMSN01000017">
    <property type="protein sequence ID" value="KDN51327.1"/>
    <property type="molecule type" value="Genomic_DNA"/>
</dbReference>
<feature type="region of interest" description="Disordered" evidence="8">
    <location>
        <begin position="698"/>
        <end position="767"/>
    </location>
</feature>
<evidence type="ECO:0000256" key="2">
    <source>
        <dbReference type="ARBA" id="ARBA00008035"/>
    </source>
</evidence>
<keyword evidence="11" id="KW-1185">Reference proteome</keyword>
<feature type="domain" description="Enhancer of polycomb-like N-terminal" evidence="9">
    <location>
        <begin position="54"/>
        <end position="212"/>
    </location>
</feature>
<dbReference type="RefSeq" id="XP_013244663.1">
    <property type="nucleotide sequence ID" value="XM_013389209.1"/>
</dbReference>
<dbReference type="STRING" id="1037660.A0A066WBL6"/>
<dbReference type="GO" id="GO:0035267">
    <property type="term" value="C:NuA4 histone acetyltransferase complex"/>
    <property type="evidence" value="ECO:0007669"/>
    <property type="project" value="InterPro"/>
</dbReference>
<gene>
    <name evidence="10" type="ORF">K437DRAFT_55963</name>
</gene>
<protein>
    <recommendedName>
        <fullName evidence="7">Enhancer of polycomb-like protein</fullName>
    </recommendedName>
</protein>
<dbReference type="GO" id="GO:0006357">
    <property type="term" value="P:regulation of transcription by RNA polymerase II"/>
    <property type="evidence" value="ECO:0007669"/>
    <property type="project" value="InterPro"/>
</dbReference>
<feature type="region of interest" description="Disordered" evidence="8">
    <location>
        <begin position="950"/>
        <end position="998"/>
    </location>
</feature>
<keyword evidence="3 7" id="KW-0805">Transcription regulation</keyword>
<feature type="compositionally biased region" description="Polar residues" evidence="8">
    <location>
        <begin position="717"/>
        <end position="728"/>
    </location>
</feature>
<feature type="region of interest" description="Disordered" evidence="8">
    <location>
        <begin position="159"/>
        <end position="181"/>
    </location>
</feature>
<feature type="compositionally biased region" description="Gly residues" evidence="8">
    <location>
        <begin position="1322"/>
        <end position="1336"/>
    </location>
</feature>
<sequence length="1336" mass="143839">MVVRSRYKKLTNREKFSPLVIVHRGPLEADNAIVNGSGLELDGQDAHDQDLGVDKNLGVDRTEISEHHLQAALSSNQLATDGAPGSTAKAAYHIPTPDAKDVLSNEAVAALYPRGAYQDSVTYVRFSNTVEDKIQGPSYCLDEDDQEWLNKRNAKAKEEEQTALRTFKPPPSSRSKGKERAKEDVLKALYRAKPEVQPITEDEFETVFTVFEAYTAERCPLLHLNMAQLPTIEDLLSCFEPDSFLAKHAQPVLPACSFEANDPNHPSTSTEWDESNPFRNLSALKRFAPIIYPWWEIRKKDREGKPITPLLNFDETNDNDPYVCFRRREVKTMRKTRKTDALHIEKLVRLRSELESATRLLELVAQRERTKWALLGQDRNCWIVGRDLLDLKRSWGIIGPQHGTEDDELVFGTKKKEEEAAAAADQRAKKKRKNEEQNAASALGIKLMRKPRPSDETCSATSVAQQTGAHAIAQPQGLGAAILERVQAVQAYIERECLRKAEADLGFEEATDSTFQPLASSLALRLFRPLASDSIYSSSMDSGQEAGQLSLSADVTMADSSALQGSPRSGRPASFRRRLGRGGRVLLDRKLPFLTPVPSQLADWPSVKSLSEVEQVEAMLQTSMSQQPGGPFNDVAATSSQINPNHHPHLTGPFAFSADVRPTQLTSAAVHVSSMHATGPFAATSLSDAEANERIRHISDASSTSSDWSDRSKPSDASSIGAASTQPTDVEDADVMDIDNSGGDTERSSSSKDKGKARQTNESDAPFDIKEEAETWARLCERWRYDDDAGRWAGLGLTGLGGMENDGEAVIDDFDQRFLKYRMYLLEESDLLKLQTDLSHIMAAQAAVEVPLPPAPPPASTMQSAAAATKNQQSLSQQAMLLQQQQQQQQQMAAQVRAAVTANAMTNVIRQPPATGSGPSLLALQQQQQLHRQQLQLALQQQQRNSAAAATAAAASAASQSSPGTPRATAAGQRGSMSGGQPQLQQQQPHPLSQSFSVNSATGALTPQQIQMQQAALLALQQQQQQQQQSQGQSQSQQHVQQAGQQQANRGATAATLSQATGVQFPNVFPMPVPNGVVGAANGQLQGQMQQGSSSPSPAPGVNGSSPHMNAALAGQQRVNGANAALLLQQQQLAAAAAAAAAAANNQLSNGGNTPHGLPAASAAQILAMKAALAQSPQLQLKLLPNRAMQIAQEGNQNGNNNLQNLQLSSQAALMQSLIAKQQAQQQQQQQQQQQRAQQGVHMQGRASPQFQQGFNSMPNMSGAGSVSPLPAGAHLPSPAMAAAQLQQHLAQGSPVAASSPQMGRNTPGGTPQPHHRQPSQGVGGQAGFNGGYGSG</sequence>
<feature type="compositionally biased region" description="Low complexity" evidence="8">
    <location>
        <begin position="1229"/>
        <end position="1239"/>
    </location>
</feature>
<feature type="region of interest" description="Disordered" evidence="8">
    <location>
        <begin position="1086"/>
        <end position="1109"/>
    </location>
</feature>
<dbReference type="InterPro" id="IPR024943">
    <property type="entry name" value="Enhancer_polycomb"/>
</dbReference>
<name>A0A066WBL6_TILAU</name>
<evidence type="ECO:0000256" key="7">
    <source>
        <dbReference type="RuleBase" id="RU361124"/>
    </source>
</evidence>
<feature type="compositionally biased region" description="Low complexity" evidence="8">
    <location>
        <begin position="979"/>
        <end position="995"/>
    </location>
</feature>
<evidence type="ECO:0000256" key="6">
    <source>
        <dbReference type="ARBA" id="ARBA00025513"/>
    </source>
</evidence>
<dbReference type="GO" id="GO:0005634">
    <property type="term" value="C:nucleus"/>
    <property type="evidence" value="ECO:0007669"/>
    <property type="project" value="UniProtKB-SubCell"/>
</dbReference>
<feature type="compositionally biased region" description="Low complexity" evidence="8">
    <location>
        <begin position="1086"/>
        <end position="1107"/>
    </location>
</feature>
<dbReference type="Proteomes" id="UP000027361">
    <property type="component" value="Unassembled WGS sequence"/>
</dbReference>
<accession>A0A066WBL6</accession>
<dbReference type="InParanoid" id="A0A066WBL6"/>
<evidence type="ECO:0000256" key="4">
    <source>
        <dbReference type="ARBA" id="ARBA00023163"/>
    </source>
</evidence>
<feature type="compositionally biased region" description="Polar residues" evidence="8">
    <location>
        <begin position="1247"/>
        <end position="1265"/>
    </location>
</feature>
<feature type="compositionally biased region" description="Low complexity" evidence="8">
    <location>
        <begin position="1282"/>
        <end position="1292"/>
    </location>
</feature>
<evidence type="ECO:0000256" key="8">
    <source>
        <dbReference type="SAM" id="MobiDB-lite"/>
    </source>
</evidence>
<evidence type="ECO:0000256" key="5">
    <source>
        <dbReference type="ARBA" id="ARBA00023242"/>
    </source>
</evidence>
<feature type="region of interest" description="Disordered" evidence="8">
    <location>
        <begin position="1030"/>
        <end position="1055"/>
    </location>
</feature>
<evidence type="ECO:0000313" key="11">
    <source>
        <dbReference type="Proteomes" id="UP000027361"/>
    </source>
</evidence>
<reference evidence="10 11" key="1">
    <citation type="submission" date="2014-05" db="EMBL/GenBank/DDBJ databases">
        <title>Draft genome sequence of a rare smut relative, Tilletiaria anomala UBC 951.</title>
        <authorList>
            <consortium name="DOE Joint Genome Institute"/>
            <person name="Toome M."/>
            <person name="Kuo A."/>
            <person name="Henrissat B."/>
            <person name="Lipzen A."/>
            <person name="Tritt A."/>
            <person name="Yoshinaga Y."/>
            <person name="Zane M."/>
            <person name="Barry K."/>
            <person name="Grigoriev I.V."/>
            <person name="Spatafora J.W."/>
            <person name="Aimea M.C."/>
        </authorList>
    </citation>
    <scope>NUCLEOTIDE SEQUENCE [LARGE SCALE GENOMIC DNA]</scope>
    <source>
        <strain evidence="10 11">UBC 951</strain>
    </source>
</reference>
<dbReference type="GeneID" id="25267612"/>
<feature type="compositionally biased region" description="Low complexity" evidence="8">
    <location>
        <begin position="950"/>
        <end position="962"/>
    </location>
</feature>
<dbReference type="Pfam" id="PF10513">
    <property type="entry name" value="EPL1"/>
    <property type="match status" value="1"/>
</dbReference>
<dbReference type="HOGENOM" id="CLU_247961_0_0_1"/>
<comment type="subcellular location">
    <subcellularLocation>
        <location evidence="1 7">Nucleus</location>
    </subcellularLocation>
</comment>
<feature type="compositionally biased region" description="Basic and acidic residues" evidence="8">
    <location>
        <begin position="744"/>
        <end position="767"/>
    </location>
</feature>
<evidence type="ECO:0000256" key="1">
    <source>
        <dbReference type="ARBA" id="ARBA00004123"/>
    </source>
</evidence>
<evidence type="ECO:0000313" key="10">
    <source>
        <dbReference type="EMBL" id="KDN51327.1"/>
    </source>
</evidence>
<comment type="similarity">
    <text evidence="2 7">Belongs to the enhancer of polycomb family.</text>
</comment>
<feature type="compositionally biased region" description="Polar residues" evidence="8">
    <location>
        <begin position="558"/>
        <end position="567"/>
    </location>
</feature>